<accession>A0ABW3TUS6</accession>
<dbReference type="Proteomes" id="UP001597231">
    <property type="component" value="Unassembled WGS sequence"/>
</dbReference>
<dbReference type="InterPro" id="IPR011856">
    <property type="entry name" value="tRNA_endonuc-like_dom_sf"/>
</dbReference>
<evidence type="ECO:0000256" key="3">
    <source>
        <dbReference type="ARBA" id="ARBA00022801"/>
    </source>
</evidence>
<gene>
    <name evidence="5" type="ORF">ACFQ38_00280</name>
</gene>
<dbReference type="RefSeq" id="WP_381479444.1">
    <property type="nucleotide sequence ID" value="NZ_JBHTLT010000001.1"/>
</dbReference>
<dbReference type="SMART" id="SM00990">
    <property type="entry name" value="VRR_NUC"/>
    <property type="match status" value="1"/>
</dbReference>
<evidence type="ECO:0000313" key="6">
    <source>
        <dbReference type="Proteomes" id="UP001597231"/>
    </source>
</evidence>
<keyword evidence="2" id="KW-0540">Nuclease</keyword>
<keyword evidence="6" id="KW-1185">Reference proteome</keyword>
<sequence length="104" mass="11568">MLESYLEKKFAEAIKKTGSLPLKFTSPGMAGVPDRIVLIPGGKVVFAELKKPGEKLRPLQLKRKKDLEALGFQVEVVDSIDRIKEVCHEIHTAQLSGVCHQRSD</sequence>
<evidence type="ECO:0000256" key="1">
    <source>
        <dbReference type="ARBA" id="ARBA00001946"/>
    </source>
</evidence>
<protein>
    <submittedName>
        <fullName evidence="5">VRR-NUC domain-containing protein</fullName>
    </submittedName>
</protein>
<evidence type="ECO:0000313" key="5">
    <source>
        <dbReference type="EMBL" id="MFD1203573.1"/>
    </source>
</evidence>
<dbReference type="Gene3D" id="3.40.1350.10">
    <property type="match status" value="1"/>
</dbReference>
<feature type="domain" description="VRR-NUC" evidence="4">
    <location>
        <begin position="1"/>
        <end position="81"/>
    </location>
</feature>
<evidence type="ECO:0000256" key="2">
    <source>
        <dbReference type="ARBA" id="ARBA00022722"/>
    </source>
</evidence>
<reference evidence="6" key="1">
    <citation type="journal article" date="2019" name="Int. J. Syst. Evol. Microbiol.">
        <title>The Global Catalogue of Microorganisms (GCM) 10K type strain sequencing project: providing services to taxonomists for standard genome sequencing and annotation.</title>
        <authorList>
            <consortium name="The Broad Institute Genomics Platform"/>
            <consortium name="The Broad Institute Genome Sequencing Center for Infectious Disease"/>
            <person name="Wu L."/>
            <person name="Ma J."/>
        </authorList>
    </citation>
    <scope>NUCLEOTIDE SEQUENCE [LARGE SCALE GENOMIC DNA]</scope>
    <source>
        <strain evidence="6">CCUG 53915</strain>
    </source>
</reference>
<dbReference type="EMBL" id="JBHTLT010000001">
    <property type="protein sequence ID" value="MFD1203573.1"/>
    <property type="molecule type" value="Genomic_DNA"/>
</dbReference>
<organism evidence="5 6">
    <name type="scientific">Sporosarcina contaminans</name>
    <dbReference type="NCBI Taxonomy" id="633403"/>
    <lineage>
        <taxon>Bacteria</taxon>
        <taxon>Bacillati</taxon>
        <taxon>Bacillota</taxon>
        <taxon>Bacilli</taxon>
        <taxon>Bacillales</taxon>
        <taxon>Caryophanaceae</taxon>
        <taxon>Sporosarcina</taxon>
    </lineage>
</organism>
<name>A0ABW3TUS6_9BACL</name>
<proteinExistence type="predicted"/>
<dbReference type="InterPro" id="IPR014883">
    <property type="entry name" value="VRR_NUC"/>
</dbReference>
<keyword evidence="3" id="KW-0378">Hydrolase</keyword>
<evidence type="ECO:0000259" key="4">
    <source>
        <dbReference type="SMART" id="SM00990"/>
    </source>
</evidence>
<comment type="cofactor">
    <cofactor evidence="1">
        <name>Mg(2+)</name>
        <dbReference type="ChEBI" id="CHEBI:18420"/>
    </cofactor>
</comment>
<comment type="caution">
    <text evidence="5">The sequence shown here is derived from an EMBL/GenBank/DDBJ whole genome shotgun (WGS) entry which is preliminary data.</text>
</comment>